<feature type="domain" description="Response regulatory" evidence="6">
    <location>
        <begin position="15"/>
        <end position="130"/>
    </location>
</feature>
<dbReference type="InterPro" id="IPR000160">
    <property type="entry name" value="GGDEF_dom"/>
</dbReference>
<evidence type="ECO:0000313" key="8">
    <source>
        <dbReference type="EMBL" id="PIA67660.1"/>
    </source>
</evidence>
<protein>
    <recommendedName>
        <fullName evidence="3">diguanylate cyclase</fullName>
        <ecNumber evidence="3">2.7.7.65</ecNumber>
    </recommendedName>
</protein>
<dbReference type="EMBL" id="NIQU01000006">
    <property type="protein sequence ID" value="PIA67660.1"/>
    <property type="molecule type" value="Genomic_DNA"/>
</dbReference>
<dbReference type="Pfam" id="PF00072">
    <property type="entry name" value="Response_reg"/>
    <property type="match status" value="1"/>
</dbReference>
<accession>A0A2G5FI40</accession>
<dbReference type="GO" id="GO:0000160">
    <property type="term" value="P:phosphorelay signal transduction system"/>
    <property type="evidence" value="ECO:0007669"/>
    <property type="project" value="InterPro"/>
</dbReference>
<dbReference type="GO" id="GO:0043709">
    <property type="term" value="P:cell adhesion involved in single-species biofilm formation"/>
    <property type="evidence" value="ECO:0007669"/>
    <property type="project" value="TreeGrafter"/>
</dbReference>
<dbReference type="PROSITE" id="PS50110">
    <property type="entry name" value="RESPONSE_REGULATORY"/>
    <property type="match status" value="1"/>
</dbReference>
<feature type="modified residue" description="4-aspartylphosphate" evidence="5">
    <location>
        <position position="63"/>
    </location>
</feature>
<comment type="cofactor">
    <cofactor evidence="1">
        <name>Mg(2+)</name>
        <dbReference type="ChEBI" id="CHEBI:18420"/>
    </cofactor>
</comment>
<dbReference type="SMART" id="SM00448">
    <property type="entry name" value="REC"/>
    <property type="match status" value="1"/>
</dbReference>
<comment type="subcellular location">
    <subcellularLocation>
        <location evidence="2">Cell inner membrane</location>
    </subcellularLocation>
</comment>
<feature type="domain" description="GGDEF" evidence="7">
    <location>
        <begin position="173"/>
        <end position="310"/>
    </location>
</feature>
<dbReference type="GO" id="GO:1902201">
    <property type="term" value="P:negative regulation of bacterial-type flagellum-dependent cell motility"/>
    <property type="evidence" value="ECO:0007669"/>
    <property type="project" value="TreeGrafter"/>
</dbReference>
<dbReference type="AlphaFoldDB" id="A0A2G5FI40"/>
<comment type="caution">
    <text evidence="8">The sequence shown here is derived from an EMBL/GenBank/DDBJ whole genome shotgun (WGS) entry which is preliminary data.</text>
</comment>
<dbReference type="GO" id="GO:0052621">
    <property type="term" value="F:diguanylate cyclase activity"/>
    <property type="evidence" value="ECO:0007669"/>
    <property type="project" value="UniProtKB-EC"/>
</dbReference>
<dbReference type="CDD" id="cd01949">
    <property type="entry name" value="GGDEF"/>
    <property type="match status" value="1"/>
</dbReference>
<organism evidence="8 9">
    <name type="scientific">Pseudomonas sediminis</name>
    <dbReference type="NCBI Taxonomy" id="1691904"/>
    <lineage>
        <taxon>Bacteria</taxon>
        <taxon>Pseudomonadati</taxon>
        <taxon>Pseudomonadota</taxon>
        <taxon>Gammaproteobacteria</taxon>
        <taxon>Pseudomonadales</taxon>
        <taxon>Pseudomonadaceae</taxon>
        <taxon>Pseudomonas</taxon>
    </lineage>
</organism>
<dbReference type="Proteomes" id="UP000229504">
    <property type="component" value="Unassembled WGS sequence"/>
</dbReference>
<evidence type="ECO:0000256" key="1">
    <source>
        <dbReference type="ARBA" id="ARBA00001946"/>
    </source>
</evidence>
<comment type="catalytic activity">
    <reaction evidence="4">
        <text>2 GTP = 3',3'-c-di-GMP + 2 diphosphate</text>
        <dbReference type="Rhea" id="RHEA:24898"/>
        <dbReference type="ChEBI" id="CHEBI:33019"/>
        <dbReference type="ChEBI" id="CHEBI:37565"/>
        <dbReference type="ChEBI" id="CHEBI:58805"/>
        <dbReference type="EC" id="2.7.7.65"/>
    </reaction>
</comment>
<dbReference type="FunFam" id="3.30.70.270:FF:000001">
    <property type="entry name" value="Diguanylate cyclase domain protein"/>
    <property type="match status" value="1"/>
</dbReference>
<evidence type="ECO:0000256" key="2">
    <source>
        <dbReference type="ARBA" id="ARBA00004533"/>
    </source>
</evidence>
<dbReference type="EC" id="2.7.7.65" evidence="3"/>
<evidence type="ECO:0000259" key="6">
    <source>
        <dbReference type="PROSITE" id="PS50110"/>
    </source>
</evidence>
<dbReference type="SUPFAM" id="SSF55073">
    <property type="entry name" value="Nucleotide cyclase"/>
    <property type="match status" value="1"/>
</dbReference>
<dbReference type="Gene3D" id="3.40.50.2300">
    <property type="match status" value="1"/>
</dbReference>
<dbReference type="InterPro" id="IPR043128">
    <property type="entry name" value="Rev_trsase/Diguanyl_cyclase"/>
</dbReference>
<dbReference type="InterPro" id="IPR011006">
    <property type="entry name" value="CheY-like_superfamily"/>
</dbReference>
<evidence type="ECO:0000256" key="3">
    <source>
        <dbReference type="ARBA" id="ARBA00012528"/>
    </source>
</evidence>
<dbReference type="InterPro" id="IPR029787">
    <property type="entry name" value="Nucleotide_cyclase"/>
</dbReference>
<keyword evidence="5" id="KW-0597">Phosphoprotein</keyword>
<evidence type="ECO:0000259" key="7">
    <source>
        <dbReference type="PROSITE" id="PS50887"/>
    </source>
</evidence>
<evidence type="ECO:0000313" key="9">
    <source>
        <dbReference type="Proteomes" id="UP000229504"/>
    </source>
</evidence>
<gene>
    <name evidence="8" type="ORF">CDO35_15705</name>
</gene>
<dbReference type="PANTHER" id="PTHR45138:SF9">
    <property type="entry name" value="DIGUANYLATE CYCLASE DGCM-RELATED"/>
    <property type="match status" value="1"/>
</dbReference>
<name>A0A2G5FI40_9PSED</name>
<dbReference type="InterPro" id="IPR001789">
    <property type="entry name" value="Sig_transdc_resp-reg_receiver"/>
</dbReference>
<evidence type="ECO:0000256" key="5">
    <source>
        <dbReference type="PROSITE-ProRule" id="PRU00169"/>
    </source>
</evidence>
<dbReference type="PROSITE" id="PS50887">
    <property type="entry name" value="GGDEF"/>
    <property type="match status" value="1"/>
</dbReference>
<dbReference type="Pfam" id="PF00990">
    <property type="entry name" value="GGDEF"/>
    <property type="match status" value="1"/>
</dbReference>
<evidence type="ECO:0000256" key="4">
    <source>
        <dbReference type="ARBA" id="ARBA00034247"/>
    </source>
</evidence>
<sequence length="312" mass="35313">MDLERLKPYLHKRPKLLIVDDQPLNIRLLHELFRNDCDVYMATSGEQALAMSSDLLPDLILLDVIMADMDGHEVCRRLKATAETSEIPIIFVTGKDHEDDETIGFELGAVDYIRKPFHSVVVRARVMNHLKLKLQSDLLREMAMLDGLTGIPNRRSFDERFESIRAHALRAQRPLSLLMIDVDYFKKYNDLYGHMRGDQCLRDVAQALNGNLRRPHDLVGRFGGEEFAVLLPDTDEAGALTVAEQLHSAIARLDIEHRASDVADRVSLSIGAATRLPTSTASLEQHLQWADEQLYRAKSEGRNRTCIQSYGA</sequence>
<dbReference type="InterPro" id="IPR050469">
    <property type="entry name" value="Diguanylate_Cyclase"/>
</dbReference>
<dbReference type="NCBIfam" id="TIGR00254">
    <property type="entry name" value="GGDEF"/>
    <property type="match status" value="1"/>
</dbReference>
<proteinExistence type="predicted"/>
<dbReference type="SMART" id="SM00267">
    <property type="entry name" value="GGDEF"/>
    <property type="match status" value="1"/>
</dbReference>
<dbReference type="GO" id="GO:0005886">
    <property type="term" value="C:plasma membrane"/>
    <property type="evidence" value="ECO:0007669"/>
    <property type="project" value="UniProtKB-SubCell"/>
</dbReference>
<dbReference type="Gene3D" id="3.30.70.270">
    <property type="match status" value="1"/>
</dbReference>
<dbReference type="SUPFAM" id="SSF52172">
    <property type="entry name" value="CheY-like"/>
    <property type="match status" value="1"/>
</dbReference>
<reference evidence="9" key="1">
    <citation type="submission" date="2017-06" db="EMBL/GenBank/DDBJ databases">
        <authorList>
            <person name="Rastogi G."/>
            <person name="Vaishampayan P."/>
            <person name="Seuylemezian A."/>
        </authorList>
    </citation>
    <scope>NUCLEOTIDE SEQUENCE [LARGE SCALE GENOMIC DNA]</scope>
    <source>
        <strain evidence="9">PI11</strain>
    </source>
</reference>
<dbReference type="PANTHER" id="PTHR45138">
    <property type="entry name" value="REGULATORY COMPONENTS OF SENSORY TRANSDUCTION SYSTEM"/>
    <property type="match status" value="1"/>
</dbReference>